<reference evidence="2 3" key="1">
    <citation type="submission" date="2020-11" db="EMBL/GenBank/DDBJ databases">
        <title>Pseudonocardia abyssalis sp. nov. and Pseudonocardia oceani sp. nov., description and phylogenomic analysis of two novel actinomycetes isolated from the deep Southern Ocean.</title>
        <authorList>
            <person name="Parra J."/>
        </authorList>
    </citation>
    <scope>NUCLEOTIDE SEQUENCE [LARGE SCALE GENOMIC DNA]</scope>
    <source>
        <strain evidence="2 3">KRD-168</strain>
    </source>
</reference>
<keyword evidence="3" id="KW-1185">Reference proteome</keyword>
<accession>A0ABS6USL1</accession>
<evidence type="ECO:0000313" key="2">
    <source>
        <dbReference type="EMBL" id="MBW0134936.1"/>
    </source>
</evidence>
<organism evidence="2 3">
    <name type="scientific">Pseudonocardia abyssalis</name>
    <dbReference type="NCBI Taxonomy" id="2792008"/>
    <lineage>
        <taxon>Bacteria</taxon>
        <taxon>Bacillati</taxon>
        <taxon>Actinomycetota</taxon>
        <taxon>Actinomycetes</taxon>
        <taxon>Pseudonocardiales</taxon>
        <taxon>Pseudonocardiaceae</taxon>
        <taxon>Pseudonocardia</taxon>
    </lineage>
</organism>
<name>A0ABS6USL1_9PSEU</name>
<evidence type="ECO:0000313" key="3">
    <source>
        <dbReference type="Proteomes" id="UP000694287"/>
    </source>
</evidence>
<protein>
    <submittedName>
        <fullName evidence="2">Uncharacterized protein</fullName>
    </submittedName>
</protein>
<dbReference type="Proteomes" id="UP000694287">
    <property type="component" value="Unassembled WGS sequence"/>
</dbReference>
<dbReference type="RefSeq" id="WP_218600833.1">
    <property type="nucleotide sequence ID" value="NZ_JADQDJ010000004.1"/>
</dbReference>
<gene>
    <name evidence="2" type="ORF">I4I81_11795</name>
</gene>
<proteinExistence type="predicted"/>
<feature type="region of interest" description="Disordered" evidence="1">
    <location>
        <begin position="162"/>
        <end position="194"/>
    </location>
</feature>
<dbReference type="EMBL" id="JADQDK010000001">
    <property type="protein sequence ID" value="MBW0134936.1"/>
    <property type="molecule type" value="Genomic_DNA"/>
</dbReference>
<comment type="caution">
    <text evidence="2">The sequence shown here is derived from an EMBL/GenBank/DDBJ whole genome shotgun (WGS) entry which is preliminary data.</text>
</comment>
<evidence type="ECO:0000256" key="1">
    <source>
        <dbReference type="SAM" id="MobiDB-lite"/>
    </source>
</evidence>
<sequence length="194" mass="20868">MKAIVSLVGPQDVTVTAHRPGTDGASVGVRIGGSLIYINDLDTAQAFHAVWRSGIEQGRPLPTRPDPDLARPVWGVSEPVVMMSAADVPPAHARLERTRGRPSCLWITLGRIVFAVHDQLALRSAVVAFRQAERLAATTFLPEPDLSVRYRAEATVQRLLNAPPRAGSDRAPPVAAPAAQSHRGVLRTASERAR</sequence>